<sequence length="41" mass="4796">MTKKATTGSVATNRIWLQSHVTYFRRAVIPPDIRTYRAFLK</sequence>
<dbReference type="EMBL" id="HG793218">
    <property type="protein sequence ID" value="CRL31205.1"/>
    <property type="molecule type" value="Genomic_DNA"/>
</dbReference>
<reference evidence="1 2" key="1">
    <citation type="journal article" date="2014" name="Nat. Commun.">
        <title>Multiple recent horizontal transfers of a large genomic region in cheese making fungi.</title>
        <authorList>
            <person name="Cheeseman K."/>
            <person name="Ropars J."/>
            <person name="Renault P."/>
            <person name="Dupont J."/>
            <person name="Gouzy J."/>
            <person name="Branca A."/>
            <person name="Abraham A.L."/>
            <person name="Ceppi M."/>
            <person name="Conseiller E."/>
            <person name="Debuchy R."/>
            <person name="Malagnac F."/>
            <person name="Goarin A."/>
            <person name="Silar P."/>
            <person name="Lacoste S."/>
            <person name="Sallet E."/>
            <person name="Bensimon A."/>
            <person name="Giraud T."/>
            <person name="Brygoo Y."/>
        </authorList>
    </citation>
    <scope>NUCLEOTIDE SEQUENCE [LARGE SCALE GENOMIC DNA]</scope>
    <source>
        <strain evidence="2">FM 013</strain>
    </source>
</reference>
<protein>
    <submittedName>
        <fullName evidence="1">Str. FM013</fullName>
    </submittedName>
</protein>
<dbReference type="Proteomes" id="UP000053732">
    <property type="component" value="Unassembled WGS sequence"/>
</dbReference>
<accession>A0A0G4PXX3</accession>
<organism evidence="1 2">
    <name type="scientific">Penicillium camemberti (strain FM 013)</name>
    <dbReference type="NCBI Taxonomy" id="1429867"/>
    <lineage>
        <taxon>Eukaryota</taxon>
        <taxon>Fungi</taxon>
        <taxon>Dikarya</taxon>
        <taxon>Ascomycota</taxon>
        <taxon>Pezizomycotina</taxon>
        <taxon>Eurotiomycetes</taxon>
        <taxon>Eurotiomycetidae</taxon>
        <taxon>Eurotiales</taxon>
        <taxon>Aspergillaceae</taxon>
        <taxon>Penicillium</taxon>
    </lineage>
</organism>
<keyword evidence="2" id="KW-1185">Reference proteome</keyword>
<proteinExistence type="predicted"/>
<evidence type="ECO:0000313" key="1">
    <source>
        <dbReference type="EMBL" id="CRL31205.1"/>
    </source>
</evidence>
<name>A0A0G4PXX3_PENC3</name>
<dbReference type="AlphaFoldDB" id="A0A0G4PXX3"/>
<evidence type="ECO:0000313" key="2">
    <source>
        <dbReference type="Proteomes" id="UP000053732"/>
    </source>
</evidence>
<gene>
    <name evidence="1" type="ORF">PCAMFM013_S087g000001</name>
</gene>